<evidence type="ECO:0000313" key="2">
    <source>
        <dbReference type="Proteomes" id="UP001295444"/>
    </source>
</evidence>
<name>A0AAD1R0H1_PELCU</name>
<dbReference type="Gene3D" id="3.30.70.1820">
    <property type="entry name" value="L1 transposable element, RRM domain"/>
    <property type="match status" value="1"/>
</dbReference>
<accession>A0AAD1R0H1</accession>
<reference evidence="1" key="1">
    <citation type="submission" date="2022-03" db="EMBL/GenBank/DDBJ databases">
        <authorList>
            <person name="Alioto T."/>
            <person name="Alioto T."/>
            <person name="Gomez Garrido J."/>
        </authorList>
    </citation>
    <scope>NUCLEOTIDE SEQUENCE</scope>
</reference>
<dbReference type="Proteomes" id="UP001295444">
    <property type="component" value="Chromosome 01"/>
</dbReference>
<evidence type="ECO:0000313" key="1">
    <source>
        <dbReference type="EMBL" id="CAH2221135.1"/>
    </source>
</evidence>
<organism evidence="1 2">
    <name type="scientific">Pelobates cultripes</name>
    <name type="common">Western spadefoot toad</name>
    <dbReference type="NCBI Taxonomy" id="61616"/>
    <lineage>
        <taxon>Eukaryota</taxon>
        <taxon>Metazoa</taxon>
        <taxon>Chordata</taxon>
        <taxon>Craniata</taxon>
        <taxon>Vertebrata</taxon>
        <taxon>Euteleostomi</taxon>
        <taxon>Amphibia</taxon>
        <taxon>Batrachia</taxon>
        <taxon>Anura</taxon>
        <taxon>Pelobatoidea</taxon>
        <taxon>Pelobatidae</taxon>
        <taxon>Pelobates</taxon>
    </lineage>
</organism>
<dbReference type="AlphaFoldDB" id="A0AAD1R0H1"/>
<protein>
    <submittedName>
        <fullName evidence="1">Uncharacterized protein</fullName>
    </submittedName>
</protein>
<keyword evidence="2" id="KW-1185">Reference proteome</keyword>
<sequence>MTCRKRLEVRTDKLENKIDDIIDLHNSFDNHLSVAKEVAVLQLKLADIEDRSRHNNVGIRVILDTVPAADLEDYFKVYLSSILQDLPASEIVIDRIPRLSKGRNVPQSTPKDDIASIHFYHLKTQILSACISQRSVQDMYKAIQLFPDLFVFTMNKR</sequence>
<proteinExistence type="predicted"/>
<dbReference type="EMBL" id="OW240912">
    <property type="protein sequence ID" value="CAH2221135.1"/>
    <property type="molecule type" value="Genomic_DNA"/>
</dbReference>
<gene>
    <name evidence="1" type="ORF">PECUL_23A030609</name>
</gene>